<evidence type="ECO:0000313" key="1">
    <source>
        <dbReference type="EMBL" id="PKR79453.1"/>
    </source>
</evidence>
<evidence type="ECO:0000313" key="2">
    <source>
        <dbReference type="Proteomes" id="UP000236654"/>
    </source>
</evidence>
<gene>
    <name evidence="1" type="ORF">CW751_15040</name>
</gene>
<keyword evidence="2" id="KW-1185">Reference proteome</keyword>
<organism evidence="1 2">
    <name type="scientific">Brumimicrobium salinarum</name>
    <dbReference type="NCBI Taxonomy" id="2058658"/>
    <lineage>
        <taxon>Bacteria</taxon>
        <taxon>Pseudomonadati</taxon>
        <taxon>Bacteroidota</taxon>
        <taxon>Flavobacteriia</taxon>
        <taxon>Flavobacteriales</taxon>
        <taxon>Crocinitomicaceae</taxon>
        <taxon>Brumimicrobium</taxon>
    </lineage>
</organism>
<accession>A0A2I0QYP6</accession>
<dbReference type="EMBL" id="PJNI01000045">
    <property type="protein sequence ID" value="PKR79453.1"/>
    <property type="molecule type" value="Genomic_DNA"/>
</dbReference>
<protein>
    <submittedName>
        <fullName evidence="1">Uncharacterized protein</fullName>
    </submittedName>
</protein>
<comment type="caution">
    <text evidence="1">The sequence shown here is derived from an EMBL/GenBank/DDBJ whole genome shotgun (WGS) entry which is preliminary data.</text>
</comment>
<reference evidence="1 2" key="1">
    <citation type="submission" date="2017-12" db="EMBL/GenBank/DDBJ databases">
        <title>The draft genome sequence of Brumimicrobium saltpan LHR20.</title>
        <authorList>
            <person name="Do Z.-J."/>
            <person name="Luo H.-R."/>
        </authorList>
    </citation>
    <scope>NUCLEOTIDE SEQUENCE [LARGE SCALE GENOMIC DNA]</scope>
    <source>
        <strain evidence="1 2">LHR20</strain>
    </source>
</reference>
<dbReference type="Proteomes" id="UP000236654">
    <property type="component" value="Unassembled WGS sequence"/>
</dbReference>
<dbReference type="AlphaFoldDB" id="A0A2I0QYP6"/>
<name>A0A2I0QYP6_9FLAO</name>
<proteinExistence type="predicted"/>
<sequence>MFLFITIFSYSQEKTFYLQQKRVDKNSLKVRIEDQNLNLNYADFIELNPKPKGYFWISLKNLDSLLLNLETFVKTDTFYFEVRTQSFDETIIKADIIRKESHDTMHVVDFHFVNGELYTIQKSVNNLKNKYISTNNTNTIINSKAELLYSDILGLPIIEVRDSIFIYNKKKVEFLMVKNEYRARFHGFIGEYNEKYFFKNTFFYNLLDEISVYSKEIELETYIDIFYDSSSMHFVSQNYSNLSPLRGLPVYLFYSPNHKFAGRKYHKHKNTSIANLDPETAQVFKFLKGSNGFMGLLGLLEESRMDAYLLDSMLITFDFNKSEINYYINEQKINSKKIELSDLWYRNEFYTDEVRKKGYFLFRKGNSQVILEINYLTAETKEMPLLSGIHGLYHWEVNDGRLYILKKENPTSWKRILYSYNINDIRIN</sequence>